<comment type="caution">
    <text evidence="1">The sequence shown here is derived from an EMBL/GenBank/DDBJ whole genome shotgun (WGS) entry which is preliminary data.</text>
</comment>
<name>A0A540WKH5_9BACT</name>
<accession>A0A540WKH5</accession>
<sequence>MTAQISDTLIFREQEFVLAAASGEGLFEPPQHGLAPEMISTACYRGYWCTYEVIAESLRLQQLHIGLPPPAAIAARHGKGPSLFEQLPVYSEQFHCIAYRNLSAPVPFTGGLLLAADFVRELYVHMGFHPAWKFRRVYELLFEGGTLVQTRDCSSEMARLREKIGTTSLSPRTPHDREEVKRWIAECFNRQYGR</sequence>
<reference evidence="1 2" key="1">
    <citation type="submission" date="2019-06" db="EMBL/GenBank/DDBJ databases">
        <authorList>
            <person name="Livingstone P."/>
            <person name="Whitworth D."/>
        </authorList>
    </citation>
    <scope>NUCLEOTIDE SEQUENCE [LARGE SCALE GENOMIC DNA]</scope>
    <source>
        <strain evidence="1 2">AM401</strain>
    </source>
</reference>
<organism evidence="1 2">
    <name type="scientific">Myxococcus llanfairpwllgwyngyllgogerychwyrndrobwllllantysiliogogogochensis</name>
    <dbReference type="NCBI Taxonomy" id="2590453"/>
    <lineage>
        <taxon>Bacteria</taxon>
        <taxon>Pseudomonadati</taxon>
        <taxon>Myxococcota</taxon>
        <taxon>Myxococcia</taxon>
        <taxon>Myxococcales</taxon>
        <taxon>Cystobacterineae</taxon>
        <taxon>Myxococcaceae</taxon>
        <taxon>Myxococcus</taxon>
    </lineage>
</organism>
<gene>
    <name evidence="1" type="ORF">FJV41_44100</name>
</gene>
<evidence type="ECO:0000313" key="1">
    <source>
        <dbReference type="EMBL" id="TQF09529.1"/>
    </source>
</evidence>
<dbReference type="EMBL" id="VIFM01000335">
    <property type="protein sequence ID" value="TQF09529.1"/>
    <property type="molecule type" value="Genomic_DNA"/>
</dbReference>
<evidence type="ECO:0000313" key="2">
    <source>
        <dbReference type="Proteomes" id="UP000315369"/>
    </source>
</evidence>
<dbReference type="OrthoDB" id="3685057at2"/>
<proteinExistence type="predicted"/>
<keyword evidence="2" id="KW-1185">Reference proteome</keyword>
<dbReference type="AlphaFoldDB" id="A0A540WKH5"/>
<dbReference type="Proteomes" id="UP000315369">
    <property type="component" value="Unassembled WGS sequence"/>
</dbReference>
<protein>
    <submittedName>
        <fullName evidence="1">Uncharacterized protein</fullName>
    </submittedName>
</protein>
<dbReference type="RefSeq" id="WP_141648640.1">
    <property type="nucleotide sequence ID" value="NZ_VIFM01000335.1"/>
</dbReference>